<dbReference type="PANTHER" id="PTHR11803">
    <property type="entry name" value="2-IMINOBUTANOATE/2-IMINOPROPANOATE DEAMINASE RIDA"/>
    <property type="match status" value="1"/>
</dbReference>
<dbReference type="Gene3D" id="3.30.1330.40">
    <property type="entry name" value="RutC-like"/>
    <property type="match status" value="1"/>
</dbReference>
<organism evidence="2 3">
    <name type="scientific">Companilactobacillus farciminis</name>
    <dbReference type="NCBI Taxonomy" id="1612"/>
    <lineage>
        <taxon>Bacteria</taxon>
        <taxon>Bacillati</taxon>
        <taxon>Bacillota</taxon>
        <taxon>Bacilli</taxon>
        <taxon>Lactobacillales</taxon>
        <taxon>Lactobacillaceae</taxon>
        <taxon>Companilactobacillus</taxon>
    </lineage>
</organism>
<comment type="similarity">
    <text evidence="1">Belongs to the RutC family.</text>
</comment>
<dbReference type="InterPro" id="IPR035959">
    <property type="entry name" value="RutC-like_sf"/>
</dbReference>
<reference evidence="2" key="2">
    <citation type="submission" date="2021-09" db="EMBL/GenBank/DDBJ databases">
        <authorList>
            <person name="Gilroy R."/>
        </authorList>
    </citation>
    <scope>NUCLEOTIDE SEQUENCE</scope>
    <source>
        <strain evidence="2">7886</strain>
    </source>
</reference>
<dbReference type="NCBIfam" id="TIGR00004">
    <property type="entry name" value="Rid family detoxifying hydrolase"/>
    <property type="match status" value="1"/>
</dbReference>
<dbReference type="GO" id="GO:0005829">
    <property type="term" value="C:cytosol"/>
    <property type="evidence" value="ECO:0007669"/>
    <property type="project" value="TreeGrafter"/>
</dbReference>
<accession>A0A921LB97</accession>
<evidence type="ECO:0000313" key="3">
    <source>
        <dbReference type="Proteomes" id="UP000747013"/>
    </source>
</evidence>
<sequence>MERIISKNAPDAIGPYTHATKVNGLIFTSGQIGLNPENGKLVDGVEDQAKQALNNLKEVLKDSGSDFNHVLKATIYLDDLKNFSLVNDIYANYFDDYPARTAIEVSSLPMDAEVEIEVIAEEI</sequence>
<proteinExistence type="inferred from homology"/>
<dbReference type="AlphaFoldDB" id="A0A921LB97"/>
<dbReference type="Pfam" id="PF01042">
    <property type="entry name" value="Ribonuc_L-PSP"/>
    <property type="match status" value="1"/>
</dbReference>
<dbReference type="EMBL" id="DYWC01000122">
    <property type="protein sequence ID" value="HJF86866.1"/>
    <property type="molecule type" value="Genomic_DNA"/>
</dbReference>
<protein>
    <submittedName>
        <fullName evidence="2">Rid family detoxifying hydrolase</fullName>
    </submittedName>
</protein>
<dbReference type="InterPro" id="IPR006056">
    <property type="entry name" value="RidA"/>
</dbReference>
<reference evidence="2" key="1">
    <citation type="journal article" date="2021" name="PeerJ">
        <title>Extensive microbial diversity within the chicken gut microbiome revealed by metagenomics and culture.</title>
        <authorList>
            <person name="Gilroy R."/>
            <person name="Ravi A."/>
            <person name="Getino M."/>
            <person name="Pursley I."/>
            <person name="Horton D.L."/>
            <person name="Alikhan N.F."/>
            <person name="Baker D."/>
            <person name="Gharbi K."/>
            <person name="Hall N."/>
            <person name="Watson M."/>
            <person name="Adriaenssens E.M."/>
            <person name="Foster-Nyarko E."/>
            <person name="Jarju S."/>
            <person name="Secka A."/>
            <person name="Antonio M."/>
            <person name="Oren A."/>
            <person name="Chaudhuri R.R."/>
            <person name="La Ragione R."/>
            <person name="Hildebrand F."/>
            <person name="Pallen M.J."/>
        </authorList>
    </citation>
    <scope>NUCLEOTIDE SEQUENCE</scope>
    <source>
        <strain evidence="2">7886</strain>
    </source>
</reference>
<dbReference type="CDD" id="cd00448">
    <property type="entry name" value="YjgF_YER057c_UK114_family"/>
    <property type="match status" value="1"/>
</dbReference>
<dbReference type="SUPFAM" id="SSF55298">
    <property type="entry name" value="YjgF-like"/>
    <property type="match status" value="1"/>
</dbReference>
<dbReference type="Proteomes" id="UP000747013">
    <property type="component" value="Unassembled WGS sequence"/>
</dbReference>
<dbReference type="PANTHER" id="PTHR11803:SF39">
    <property type="entry name" value="2-IMINOBUTANOATE_2-IMINOPROPANOATE DEAMINASE"/>
    <property type="match status" value="1"/>
</dbReference>
<evidence type="ECO:0000256" key="1">
    <source>
        <dbReference type="ARBA" id="ARBA00010552"/>
    </source>
</evidence>
<evidence type="ECO:0000313" key="2">
    <source>
        <dbReference type="EMBL" id="HJF86866.1"/>
    </source>
</evidence>
<dbReference type="InterPro" id="IPR006175">
    <property type="entry name" value="YjgF/YER057c/UK114"/>
</dbReference>
<dbReference type="FunFam" id="3.30.1330.40:FF:000001">
    <property type="entry name" value="L-PSP family endoribonuclease"/>
    <property type="match status" value="1"/>
</dbReference>
<name>A0A921LB97_9LACO</name>
<keyword evidence="2" id="KW-0378">Hydrolase</keyword>
<dbReference type="GO" id="GO:0019239">
    <property type="term" value="F:deaminase activity"/>
    <property type="evidence" value="ECO:0007669"/>
    <property type="project" value="TreeGrafter"/>
</dbReference>
<gene>
    <name evidence="2" type="ORF">K8V88_05455</name>
</gene>
<comment type="caution">
    <text evidence="2">The sequence shown here is derived from an EMBL/GenBank/DDBJ whole genome shotgun (WGS) entry which is preliminary data.</text>
</comment>